<accession>A0A175WHT4</accession>
<sequence>MGKLETEARKRAVDGTLLRNRLLPGTGRKLRRGWAPATGVGDGNVVHRRIHLRHFSSRPNEKGIVVTASQALERLTYNELIDLDWLPMWLSRQYSEIPPNLWALSVHGEPISDGQAFQVLLGLVAVYARENRGFSVDDVIEHLQTTARFDGAGEATIDAKRLLVFAILGWQTMVFQPAFNVCSQHELAVHHDDGAPDSGLVFDSYKVPSDLCDRPLFVLLKSFGNLLPARSSNTCAVAVENSKAAPSWTGMYPTELNAYNLHTLLQVQFRWVDTLALHLDYDTSTRTLSLFRFPSICASQLLKGQQQQETASDSDWTGTIFSFASAEMAMSAVDPRADEDDIAEFLREVLLSFRLLFGQSVKSRKLFRQVFTPAVAPFPQPDTLLGYLCTERQLPTTLAPASNWMPKDKSAYYAARDFPVLYRRVELIARELERSRPRSVGGLLRDRRDTLQFWTFWLVAVFGAVSIALSMIQVILQGIQIAQEAGRV</sequence>
<evidence type="ECO:0000313" key="2">
    <source>
        <dbReference type="EMBL" id="KXX82640.1"/>
    </source>
</evidence>
<dbReference type="AlphaFoldDB" id="A0A175WHT4"/>
<organism evidence="2 3">
    <name type="scientific">Madurella mycetomatis</name>
    <dbReference type="NCBI Taxonomy" id="100816"/>
    <lineage>
        <taxon>Eukaryota</taxon>
        <taxon>Fungi</taxon>
        <taxon>Dikarya</taxon>
        <taxon>Ascomycota</taxon>
        <taxon>Pezizomycotina</taxon>
        <taxon>Sordariomycetes</taxon>
        <taxon>Sordariomycetidae</taxon>
        <taxon>Sordariales</taxon>
        <taxon>Sordariales incertae sedis</taxon>
        <taxon>Madurella</taxon>
    </lineage>
</organism>
<reference evidence="2 3" key="1">
    <citation type="journal article" date="2016" name="Genome Announc.">
        <title>Genome Sequence of Madurella mycetomatis mm55, Isolated from a Human Mycetoma Case in Sudan.</title>
        <authorList>
            <person name="Smit S."/>
            <person name="Derks M.F."/>
            <person name="Bervoets S."/>
            <person name="Fahal A."/>
            <person name="van Leeuwen W."/>
            <person name="van Belkum A."/>
            <person name="van de Sande W.W."/>
        </authorList>
    </citation>
    <scope>NUCLEOTIDE SEQUENCE [LARGE SCALE GENOMIC DNA]</scope>
    <source>
        <strain evidence="3">mm55</strain>
    </source>
</reference>
<dbReference type="Proteomes" id="UP000078237">
    <property type="component" value="Unassembled WGS sequence"/>
</dbReference>
<dbReference type="EMBL" id="LCTW02000010">
    <property type="protein sequence ID" value="KXX82640.1"/>
    <property type="molecule type" value="Genomic_DNA"/>
</dbReference>
<proteinExistence type="predicted"/>
<dbReference type="VEuPathDB" id="FungiDB:MMYC01_201086"/>
<name>A0A175WHT4_9PEZI</name>
<dbReference type="OrthoDB" id="4586374at2759"/>
<evidence type="ECO:0000313" key="3">
    <source>
        <dbReference type="Proteomes" id="UP000078237"/>
    </source>
</evidence>
<feature type="transmembrane region" description="Helical" evidence="1">
    <location>
        <begin position="454"/>
        <end position="476"/>
    </location>
</feature>
<keyword evidence="1" id="KW-1133">Transmembrane helix</keyword>
<keyword evidence="3" id="KW-1185">Reference proteome</keyword>
<gene>
    <name evidence="2" type="ORF">MMYC01_201086</name>
</gene>
<protein>
    <submittedName>
        <fullName evidence="2">Uncharacterized protein</fullName>
    </submittedName>
</protein>
<keyword evidence="1" id="KW-0472">Membrane</keyword>
<comment type="caution">
    <text evidence="2">The sequence shown here is derived from an EMBL/GenBank/DDBJ whole genome shotgun (WGS) entry which is preliminary data.</text>
</comment>
<evidence type="ECO:0000256" key="1">
    <source>
        <dbReference type="SAM" id="Phobius"/>
    </source>
</evidence>
<keyword evidence="1" id="KW-0812">Transmembrane</keyword>